<accession>A0A9D5HIJ9</accession>
<dbReference type="InterPro" id="IPR050710">
    <property type="entry name" value="Band7/mec-2_domain"/>
</dbReference>
<dbReference type="OrthoDB" id="434619at2759"/>
<keyword evidence="3" id="KW-1185">Reference proteome</keyword>
<reference evidence="2" key="1">
    <citation type="submission" date="2021-03" db="EMBL/GenBank/DDBJ databases">
        <authorList>
            <person name="Li Z."/>
            <person name="Yang C."/>
        </authorList>
    </citation>
    <scope>NUCLEOTIDE SEQUENCE</scope>
    <source>
        <strain evidence="2">Dzin_1.0</strain>
        <tissue evidence="2">Leaf</tissue>
    </source>
</reference>
<protein>
    <recommendedName>
        <fullName evidence="1">Band 7 domain-containing protein</fullName>
    </recommendedName>
</protein>
<dbReference type="PANTHER" id="PTHR43327:SF10">
    <property type="entry name" value="STOMATIN-LIKE PROTEIN 2, MITOCHONDRIAL"/>
    <property type="match status" value="1"/>
</dbReference>
<sequence>MWFLCTGVESSRLEPPGSHNTEFLKGRGLTMGQLLCCAQVDQSTVAIKERFGKFDEVLEPGCHCLLWVFVVDWPVISHFDCSSWMCGETKTKDNVFVNVVASVQYRALADKANDAFYKLSNTRSQIQAYVFDGTTAKDVMDMVLVTQYFDTMKEIGATSKSSAVFIPHGPGAVRDVASQIRDGLLQGSVAH</sequence>
<proteinExistence type="predicted"/>
<dbReference type="PANTHER" id="PTHR43327">
    <property type="entry name" value="STOMATIN-LIKE PROTEIN 2, MITOCHONDRIAL"/>
    <property type="match status" value="1"/>
</dbReference>
<dbReference type="InterPro" id="IPR001107">
    <property type="entry name" value="Band_7"/>
</dbReference>
<dbReference type="EMBL" id="JAGGNH010000003">
    <property type="protein sequence ID" value="KAJ0977896.1"/>
    <property type="molecule type" value="Genomic_DNA"/>
</dbReference>
<reference evidence="2" key="2">
    <citation type="journal article" date="2022" name="Hortic Res">
        <title>The genome of Dioscorea zingiberensis sheds light on the biosynthesis, origin and evolution of the medicinally important diosgenin saponins.</title>
        <authorList>
            <person name="Li Y."/>
            <person name="Tan C."/>
            <person name="Li Z."/>
            <person name="Guo J."/>
            <person name="Li S."/>
            <person name="Chen X."/>
            <person name="Wang C."/>
            <person name="Dai X."/>
            <person name="Yang H."/>
            <person name="Song W."/>
            <person name="Hou L."/>
            <person name="Xu J."/>
            <person name="Tong Z."/>
            <person name="Xu A."/>
            <person name="Yuan X."/>
            <person name="Wang W."/>
            <person name="Yang Q."/>
            <person name="Chen L."/>
            <person name="Sun Z."/>
            <person name="Wang K."/>
            <person name="Pan B."/>
            <person name="Chen J."/>
            <person name="Bao Y."/>
            <person name="Liu F."/>
            <person name="Qi X."/>
            <person name="Gang D.R."/>
            <person name="Wen J."/>
            <person name="Li J."/>
        </authorList>
    </citation>
    <scope>NUCLEOTIDE SEQUENCE</scope>
    <source>
        <strain evidence="2">Dzin_1.0</strain>
    </source>
</reference>
<gene>
    <name evidence="2" type="ORF">J5N97_013370</name>
</gene>
<comment type="caution">
    <text evidence="2">The sequence shown here is derived from an EMBL/GenBank/DDBJ whole genome shotgun (WGS) entry which is preliminary data.</text>
</comment>
<dbReference type="Proteomes" id="UP001085076">
    <property type="component" value="Miscellaneous, Linkage group lg03"/>
</dbReference>
<evidence type="ECO:0000313" key="3">
    <source>
        <dbReference type="Proteomes" id="UP001085076"/>
    </source>
</evidence>
<dbReference type="AlphaFoldDB" id="A0A9D5HIJ9"/>
<feature type="domain" description="Band 7" evidence="1">
    <location>
        <begin position="39"/>
        <end position="129"/>
    </location>
</feature>
<dbReference type="Pfam" id="PF01145">
    <property type="entry name" value="Band_7"/>
    <property type="match status" value="1"/>
</dbReference>
<evidence type="ECO:0000313" key="2">
    <source>
        <dbReference type="EMBL" id="KAJ0977896.1"/>
    </source>
</evidence>
<organism evidence="2 3">
    <name type="scientific">Dioscorea zingiberensis</name>
    <dbReference type="NCBI Taxonomy" id="325984"/>
    <lineage>
        <taxon>Eukaryota</taxon>
        <taxon>Viridiplantae</taxon>
        <taxon>Streptophyta</taxon>
        <taxon>Embryophyta</taxon>
        <taxon>Tracheophyta</taxon>
        <taxon>Spermatophyta</taxon>
        <taxon>Magnoliopsida</taxon>
        <taxon>Liliopsida</taxon>
        <taxon>Dioscoreales</taxon>
        <taxon>Dioscoreaceae</taxon>
        <taxon>Dioscorea</taxon>
    </lineage>
</organism>
<evidence type="ECO:0000259" key="1">
    <source>
        <dbReference type="Pfam" id="PF01145"/>
    </source>
</evidence>
<name>A0A9D5HIJ9_9LILI</name>